<protein>
    <submittedName>
        <fullName evidence="3">Predicted protein</fullName>
    </submittedName>
</protein>
<name>B0D744_LACBS</name>
<dbReference type="InParanoid" id="B0D744"/>
<proteinExistence type="predicted"/>
<sequence length="151" mass="14960">MKLSTPLLLLSAAVLGALAQESTTSSTLSIRSHVLPSGGPYTKTSGSYTLPTTTGSQTTPLPTSTTITTSATSTGTPTVVPTTLPTTSTTTSPLPSSTLSTTSTGSRTSSSSSSTSATTSSKPSSGALSMTGLEGGNYVLAALLSSLLFFL</sequence>
<dbReference type="KEGG" id="lbc:LACBIDRAFT_318802"/>
<feature type="signal peptide" evidence="2">
    <location>
        <begin position="1"/>
        <end position="19"/>
    </location>
</feature>
<evidence type="ECO:0000313" key="4">
    <source>
        <dbReference type="Proteomes" id="UP000001194"/>
    </source>
</evidence>
<accession>B0D744</accession>
<evidence type="ECO:0000256" key="2">
    <source>
        <dbReference type="SAM" id="SignalP"/>
    </source>
</evidence>
<evidence type="ECO:0000313" key="3">
    <source>
        <dbReference type="EMBL" id="EDR09586.1"/>
    </source>
</evidence>
<evidence type="ECO:0000256" key="1">
    <source>
        <dbReference type="SAM" id="MobiDB-lite"/>
    </source>
</evidence>
<gene>
    <name evidence="3" type="ORF">LACBIDRAFT_318802</name>
</gene>
<dbReference type="Proteomes" id="UP000001194">
    <property type="component" value="Unassembled WGS sequence"/>
</dbReference>
<dbReference type="GeneID" id="6075457"/>
<dbReference type="RefSeq" id="XP_001879935.1">
    <property type="nucleotide sequence ID" value="XM_001879900.1"/>
</dbReference>
<feature type="compositionally biased region" description="Low complexity" evidence="1">
    <location>
        <begin position="49"/>
        <end position="126"/>
    </location>
</feature>
<dbReference type="AlphaFoldDB" id="B0D744"/>
<reference evidence="3 4" key="1">
    <citation type="journal article" date="2008" name="Nature">
        <title>The genome of Laccaria bicolor provides insights into mycorrhizal symbiosis.</title>
        <authorList>
            <person name="Martin F."/>
            <person name="Aerts A."/>
            <person name="Ahren D."/>
            <person name="Brun A."/>
            <person name="Danchin E.G.J."/>
            <person name="Duchaussoy F."/>
            <person name="Gibon J."/>
            <person name="Kohler A."/>
            <person name="Lindquist E."/>
            <person name="Pereda V."/>
            <person name="Salamov A."/>
            <person name="Shapiro H.J."/>
            <person name="Wuyts J."/>
            <person name="Blaudez D."/>
            <person name="Buee M."/>
            <person name="Brokstein P."/>
            <person name="Canbaeck B."/>
            <person name="Cohen D."/>
            <person name="Courty P.E."/>
            <person name="Coutinho P.M."/>
            <person name="Delaruelle C."/>
            <person name="Detter J.C."/>
            <person name="Deveau A."/>
            <person name="DiFazio S."/>
            <person name="Duplessis S."/>
            <person name="Fraissinet-Tachet L."/>
            <person name="Lucic E."/>
            <person name="Frey-Klett P."/>
            <person name="Fourrey C."/>
            <person name="Feussner I."/>
            <person name="Gay G."/>
            <person name="Grimwood J."/>
            <person name="Hoegger P.J."/>
            <person name="Jain P."/>
            <person name="Kilaru S."/>
            <person name="Labbe J."/>
            <person name="Lin Y.C."/>
            <person name="Legue V."/>
            <person name="Le Tacon F."/>
            <person name="Marmeisse R."/>
            <person name="Melayah D."/>
            <person name="Montanini B."/>
            <person name="Muratet M."/>
            <person name="Nehls U."/>
            <person name="Niculita-Hirzel H."/>
            <person name="Oudot-Le Secq M.P."/>
            <person name="Peter M."/>
            <person name="Quesneville H."/>
            <person name="Rajashekar B."/>
            <person name="Reich M."/>
            <person name="Rouhier N."/>
            <person name="Schmutz J."/>
            <person name="Yin T."/>
            <person name="Chalot M."/>
            <person name="Henrissat B."/>
            <person name="Kuees U."/>
            <person name="Lucas S."/>
            <person name="Van de Peer Y."/>
            <person name="Podila G.K."/>
            <person name="Polle A."/>
            <person name="Pukkila P.J."/>
            <person name="Richardson P.M."/>
            <person name="Rouze P."/>
            <person name="Sanders I.R."/>
            <person name="Stajich J.E."/>
            <person name="Tunlid A."/>
            <person name="Tuskan G."/>
            <person name="Grigoriev I.V."/>
        </authorList>
    </citation>
    <scope>NUCLEOTIDE SEQUENCE [LARGE SCALE GENOMIC DNA]</scope>
    <source>
        <strain evidence="4">S238N-H82 / ATCC MYA-4686</strain>
    </source>
</reference>
<feature type="chain" id="PRO_5002748908" evidence="2">
    <location>
        <begin position="20"/>
        <end position="151"/>
    </location>
</feature>
<feature type="region of interest" description="Disordered" evidence="1">
    <location>
        <begin position="24"/>
        <end position="126"/>
    </location>
</feature>
<dbReference type="HOGENOM" id="CLU_1731778_0_0_1"/>
<keyword evidence="2" id="KW-0732">Signal</keyword>
<organism evidence="4">
    <name type="scientific">Laccaria bicolor (strain S238N-H82 / ATCC MYA-4686)</name>
    <name type="common">Bicoloured deceiver</name>
    <name type="synonym">Laccaria laccata var. bicolor</name>
    <dbReference type="NCBI Taxonomy" id="486041"/>
    <lineage>
        <taxon>Eukaryota</taxon>
        <taxon>Fungi</taxon>
        <taxon>Dikarya</taxon>
        <taxon>Basidiomycota</taxon>
        <taxon>Agaricomycotina</taxon>
        <taxon>Agaricomycetes</taxon>
        <taxon>Agaricomycetidae</taxon>
        <taxon>Agaricales</taxon>
        <taxon>Agaricineae</taxon>
        <taxon>Hydnangiaceae</taxon>
        <taxon>Laccaria</taxon>
    </lineage>
</organism>
<keyword evidence="4" id="KW-1185">Reference proteome</keyword>
<dbReference type="EMBL" id="DS547099">
    <property type="protein sequence ID" value="EDR09586.1"/>
    <property type="molecule type" value="Genomic_DNA"/>
</dbReference>